<evidence type="ECO:0000256" key="2">
    <source>
        <dbReference type="ARBA" id="ARBA00022679"/>
    </source>
</evidence>
<dbReference type="GO" id="GO:0016052">
    <property type="term" value="P:carbohydrate catabolic process"/>
    <property type="evidence" value="ECO:0007669"/>
    <property type="project" value="UniProtKB-ARBA"/>
</dbReference>
<keyword evidence="4 8" id="KW-0418">Kinase</keyword>
<dbReference type="NCBIfam" id="TIGR03168">
    <property type="entry name" value="1-PFK"/>
    <property type="match status" value="1"/>
</dbReference>
<evidence type="ECO:0000256" key="8">
    <source>
        <dbReference type="RuleBase" id="RU369061"/>
    </source>
</evidence>
<dbReference type="PIRSF" id="PIRSF000535">
    <property type="entry name" value="1PFK/6PFK/LacC"/>
    <property type="match status" value="1"/>
</dbReference>
<dbReference type="Pfam" id="PF00294">
    <property type="entry name" value="PfkB"/>
    <property type="match status" value="1"/>
</dbReference>
<evidence type="ECO:0000256" key="1">
    <source>
        <dbReference type="ARBA" id="ARBA00010688"/>
    </source>
</evidence>
<dbReference type="Proteomes" id="UP000178776">
    <property type="component" value="Chromosome"/>
</dbReference>
<dbReference type="GeneID" id="68840752"/>
<dbReference type="InterPro" id="IPR029056">
    <property type="entry name" value="Ribokinase-like"/>
</dbReference>
<dbReference type="PROSITE" id="PS00584">
    <property type="entry name" value="PFKB_KINASES_2"/>
    <property type="match status" value="1"/>
</dbReference>
<accession>A0A1D9LEA0</accession>
<dbReference type="PANTHER" id="PTHR46566:SF5">
    <property type="entry name" value="1-PHOSPHOFRUCTOKINASE"/>
    <property type="match status" value="1"/>
</dbReference>
<dbReference type="InterPro" id="IPR022463">
    <property type="entry name" value="1-PFruKinase"/>
</dbReference>
<dbReference type="STRING" id="1108595.BKX93_05970"/>
<sequence length="318" mass="32632">MSGAIHTVTPNPALDQTVTLDALRMGSVNLARAAHVNAGGKGVNVASCLADWGLPVHVHGLLGRDNSGPFEQLFAAKRIDDRMLRVAGASRVNIKLADLETGDTTDINLPGPETGEAELEALASGLAHVGAGDLAVLAGSLPPGLPRDALARLCAQLKRQGAWVLVDSSGSPLAAALANPPEALPDCVKPNREELAQWAGRPLPGLDDVVRCARGLQRMGVGRVVVSLGEQGALLVDADAALLASLPPQRPLSTVGAGDALVAGLVAARRQGLDAADSLRLAVAFAVAKLQRVGPHLPPEQQIRELAAAVSLQTLDAA</sequence>
<dbReference type="InterPro" id="IPR002173">
    <property type="entry name" value="Carboh/pur_kinase_PfkB_CS"/>
</dbReference>
<dbReference type="PROSITE" id="PS00583">
    <property type="entry name" value="PFKB_KINASES_1"/>
    <property type="match status" value="1"/>
</dbReference>
<dbReference type="PANTHER" id="PTHR46566">
    <property type="entry name" value="1-PHOSPHOFRUCTOKINASE-RELATED"/>
    <property type="match status" value="1"/>
</dbReference>
<dbReference type="AlphaFoldDB" id="A0A1D9LEA0"/>
<dbReference type="GO" id="GO:0005829">
    <property type="term" value="C:cytosol"/>
    <property type="evidence" value="ECO:0007669"/>
    <property type="project" value="TreeGrafter"/>
</dbReference>
<dbReference type="SUPFAM" id="SSF53613">
    <property type="entry name" value="Ribokinase-like"/>
    <property type="match status" value="1"/>
</dbReference>
<keyword evidence="2 7" id="KW-0808">Transferase</keyword>
<dbReference type="InterPro" id="IPR011611">
    <property type="entry name" value="PfkB_dom"/>
</dbReference>
<dbReference type="GO" id="GO:0008662">
    <property type="term" value="F:1-phosphofructokinase activity"/>
    <property type="evidence" value="ECO:0007669"/>
    <property type="project" value="UniProtKB-UniRule"/>
</dbReference>
<evidence type="ECO:0000256" key="4">
    <source>
        <dbReference type="ARBA" id="ARBA00022777"/>
    </source>
</evidence>
<dbReference type="CDD" id="cd01164">
    <property type="entry name" value="FruK_PfkB_like"/>
    <property type="match status" value="1"/>
</dbReference>
<dbReference type="RefSeq" id="WP_070979152.1">
    <property type="nucleotide sequence ID" value="NZ_CP017707.1"/>
</dbReference>
<evidence type="ECO:0000256" key="3">
    <source>
        <dbReference type="ARBA" id="ARBA00022741"/>
    </source>
</evidence>
<reference evidence="10 11" key="1">
    <citation type="submission" date="2016-10" db="EMBL/GenBank/DDBJ databases">
        <title>Chromobacterium muskegensis sp. nov., an insecticidal bacterium isolated from Sphagnum bogs.</title>
        <authorList>
            <person name="Sparks M.E."/>
            <person name="Blackburn M.B."/>
            <person name="Gundersen-Rindal D.E."/>
            <person name="Mitchell A."/>
            <person name="Farrar R."/>
            <person name="Kuhar D."/>
        </authorList>
    </citation>
    <scope>NUCLEOTIDE SEQUENCE [LARGE SCALE GENOMIC DNA]</scope>
    <source>
        <strain evidence="10 11">21-1</strain>
    </source>
</reference>
<dbReference type="GO" id="GO:0005524">
    <property type="term" value="F:ATP binding"/>
    <property type="evidence" value="ECO:0007669"/>
    <property type="project" value="UniProtKB-UniRule"/>
</dbReference>
<proteinExistence type="inferred from homology"/>
<dbReference type="KEGG" id="cvc:BKX93_05970"/>
<protein>
    <recommendedName>
        <fullName evidence="7">Phosphofructokinase</fullName>
    </recommendedName>
</protein>
<evidence type="ECO:0000256" key="6">
    <source>
        <dbReference type="ARBA" id="ARBA00047745"/>
    </source>
</evidence>
<evidence type="ECO:0000256" key="5">
    <source>
        <dbReference type="ARBA" id="ARBA00022840"/>
    </source>
</evidence>
<dbReference type="NCBIfam" id="TIGR03828">
    <property type="entry name" value="pfkB"/>
    <property type="match status" value="1"/>
</dbReference>
<dbReference type="InterPro" id="IPR017583">
    <property type="entry name" value="Tagatose/fructose_Pkinase"/>
</dbReference>
<dbReference type="EMBL" id="CP017707">
    <property type="protein sequence ID" value="AOZ49592.1"/>
    <property type="molecule type" value="Genomic_DNA"/>
</dbReference>
<dbReference type="Gene3D" id="3.40.1190.20">
    <property type="match status" value="1"/>
</dbReference>
<dbReference type="FunFam" id="3.40.1190.20:FF:000001">
    <property type="entry name" value="Phosphofructokinase"/>
    <property type="match status" value="1"/>
</dbReference>
<comment type="function">
    <text evidence="8">Catalyzes the ATP-dependent phosphorylation of fructose-l-phosphate to fructose-l,6-bisphosphate.</text>
</comment>
<gene>
    <name evidence="10" type="ORF">BKX93_05970</name>
</gene>
<evidence type="ECO:0000256" key="7">
    <source>
        <dbReference type="PIRNR" id="PIRNR000535"/>
    </source>
</evidence>
<evidence type="ECO:0000313" key="11">
    <source>
        <dbReference type="Proteomes" id="UP000178776"/>
    </source>
</evidence>
<evidence type="ECO:0000313" key="10">
    <source>
        <dbReference type="EMBL" id="AOZ49592.1"/>
    </source>
</evidence>
<keyword evidence="5 8" id="KW-0067">ATP-binding</keyword>
<feature type="domain" description="Carbohydrate kinase PfkB" evidence="9">
    <location>
        <begin position="22"/>
        <end position="298"/>
    </location>
</feature>
<evidence type="ECO:0000259" key="9">
    <source>
        <dbReference type="Pfam" id="PF00294"/>
    </source>
</evidence>
<dbReference type="GO" id="GO:0044281">
    <property type="term" value="P:small molecule metabolic process"/>
    <property type="evidence" value="ECO:0007669"/>
    <property type="project" value="UniProtKB-ARBA"/>
</dbReference>
<name>A0A1D9LEA0_9NEIS</name>
<comment type="catalytic activity">
    <reaction evidence="6 8">
        <text>beta-D-fructose 1-phosphate + ATP = beta-D-fructose 1,6-bisphosphate + ADP + H(+)</text>
        <dbReference type="Rhea" id="RHEA:14213"/>
        <dbReference type="ChEBI" id="CHEBI:15378"/>
        <dbReference type="ChEBI" id="CHEBI:30616"/>
        <dbReference type="ChEBI" id="CHEBI:32966"/>
        <dbReference type="ChEBI" id="CHEBI:138881"/>
        <dbReference type="ChEBI" id="CHEBI:456216"/>
        <dbReference type="EC" id="2.7.1.56"/>
    </reaction>
</comment>
<keyword evidence="3 8" id="KW-0547">Nucleotide-binding</keyword>
<organism evidence="10 11">
    <name type="scientific">Chromobacterium vaccinii</name>
    <dbReference type="NCBI Taxonomy" id="1108595"/>
    <lineage>
        <taxon>Bacteria</taxon>
        <taxon>Pseudomonadati</taxon>
        <taxon>Pseudomonadota</taxon>
        <taxon>Betaproteobacteria</taxon>
        <taxon>Neisseriales</taxon>
        <taxon>Chromobacteriaceae</taxon>
        <taxon>Chromobacterium</taxon>
    </lineage>
</organism>
<comment type="similarity">
    <text evidence="1 7 8">Belongs to the carbohydrate kinase PfkB family.</text>
</comment>